<proteinExistence type="predicted"/>
<sequence length="449" mass="48644">MAATASTTTSSADAAQLPLPWMANLFFSLLSFLAHAVIMVAHPSRGPLCFLRRLCNTNLLFFYASSPISSSSLVDPDAVKGDGWAEAPKAVPSRPQLTWKTRLFVSLVSLIADAVRRPDGTVRRYLSRFDLTVAPNPEPVRGVRTADVTVDPDRGLWFRLFLPDAAGSGGTSTKLPVVVFFHGGGFAFLSPSSLAYDAACRRICRNTGAAIVSVNYRLSPEHRCPAPYVDGLDVLRFLHTGARPCGGDQLLVRRFFEVADLSSCFLAGDSAGGNIAHHVARRWIAAGESPAHARVGLAGLVAIQPYFGGEGRVESEIRLAGAPLVNTERTDWLWKAFLPEGADRDHEAANPEAAVDGLGEGFPPAMVVVGGFDPLQDWQRRYYEGLKGMGKEATLLEYPAAIHAFYVFPELKDSAALVEELKGFVHRRRRQGRGAINSSVNVVGSWNKN</sequence>
<dbReference type="EMBL" id="GDJX01016669">
    <property type="protein sequence ID" value="JAT51267.1"/>
    <property type="molecule type" value="Transcribed_RNA"/>
</dbReference>
<dbReference type="Gene3D" id="3.40.50.1820">
    <property type="entry name" value="alpha/beta hydrolase"/>
    <property type="match status" value="1"/>
</dbReference>
<dbReference type="GO" id="GO:0016787">
    <property type="term" value="F:hydrolase activity"/>
    <property type="evidence" value="ECO:0007669"/>
    <property type="project" value="InterPro"/>
</dbReference>
<protein>
    <submittedName>
        <fullName evidence="3">Putative carboxylesterase 18</fullName>
    </submittedName>
</protein>
<gene>
    <name evidence="3" type="primary">CXE18_0</name>
    <name evidence="3" type="ORF">g.74633</name>
</gene>
<dbReference type="InterPro" id="IPR029058">
    <property type="entry name" value="AB_hydrolase_fold"/>
</dbReference>
<evidence type="ECO:0000256" key="1">
    <source>
        <dbReference type="SAM" id="Phobius"/>
    </source>
</evidence>
<keyword evidence="1" id="KW-0472">Membrane</keyword>
<organism evidence="3">
    <name type="scientific">Anthurium amnicola</name>
    <dbReference type="NCBI Taxonomy" id="1678845"/>
    <lineage>
        <taxon>Eukaryota</taxon>
        <taxon>Viridiplantae</taxon>
        <taxon>Streptophyta</taxon>
        <taxon>Embryophyta</taxon>
        <taxon>Tracheophyta</taxon>
        <taxon>Spermatophyta</taxon>
        <taxon>Magnoliopsida</taxon>
        <taxon>Liliopsida</taxon>
        <taxon>Araceae</taxon>
        <taxon>Pothoideae</taxon>
        <taxon>Potheae</taxon>
        <taxon>Anthurium</taxon>
    </lineage>
</organism>
<dbReference type="InterPro" id="IPR013094">
    <property type="entry name" value="AB_hydrolase_3"/>
</dbReference>
<dbReference type="PANTHER" id="PTHR23024:SF24">
    <property type="entry name" value="ALPHA_BETA HYDROLASE FOLD-3 DOMAIN-CONTAINING PROTEIN"/>
    <property type="match status" value="1"/>
</dbReference>
<dbReference type="SUPFAM" id="SSF53474">
    <property type="entry name" value="alpha/beta-Hydrolases"/>
    <property type="match status" value="1"/>
</dbReference>
<dbReference type="AlphaFoldDB" id="A0A1D1Y9F0"/>
<feature type="domain" description="Alpha/beta hydrolase fold-3" evidence="2">
    <location>
        <begin position="178"/>
        <end position="406"/>
    </location>
</feature>
<reference evidence="3" key="1">
    <citation type="submission" date="2015-07" db="EMBL/GenBank/DDBJ databases">
        <title>Transcriptome Assembly of Anthurium amnicola.</title>
        <authorList>
            <person name="Suzuki J."/>
        </authorList>
    </citation>
    <scope>NUCLEOTIDE SEQUENCE</scope>
</reference>
<name>A0A1D1Y9F0_9ARAE</name>
<dbReference type="Pfam" id="PF07859">
    <property type="entry name" value="Abhydrolase_3"/>
    <property type="match status" value="1"/>
</dbReference>
<feature type="transmembrane region" description="Helical" evidence="1">
    <location>
        <begin position="24"/>
        <end position="43"/>
    </location>
</feature>
<dbReference type="PANTHER" id="PTHR23024">
    <property type="entry name" value="ARYLACETAMIDE DEACETYLASE"/>
    <property type="match status" value="1"/>
</dbReference>
<dbReference type="InterPro" id="IPR050466">
    <property type="entry name" value="Carboxylest/Gibb_receptor"/>
</dbReference>
<keyword evidence="1" id="KW-1133">Transmembrane helix</keyword>
<keyword evidence="1" id="KW-0812">Transmembrane</keyword>
<evidence type="ECO:0000313" key="3">
    <source>
        <dbReference type="EMBL" id="JAT51267.1"/>
    </source>
</evidence>
<accession>A0A1D1Y9F0</accession>
<evidence type="ECO:0000259" key="2">
    <source>
        <dbReference type="Pfam" id="PF07859"/>
    </source>
</evidence>